<keyword evidence="2" id="KW-0732">Signal</keyword>
<evidence type="ECO:0008006" key="5">
    <source>
        <dbReference type="Google" id="ProtNLM"/>
    </source>
</evidence>
<proteinExistence type="predicted"/>
<evidence type="ECO:0000256" key="1">
    <source>
        <dbReference type="SAM" id="MobiDB-lite"/>
    </source>
</evidence>
<evidence type="ECO:0000256" key="2">
    <source>
        <dbReference type="SAM" id="SignalP"/>
    </source>
</evidence>
<feature type="compositionally biased region" description="Pro residues" evidence="1">
    <location>
        <begin position="101"/>
        <end position="121"/>
    </location>
</feature>
<feature type="region of interest" description="Disordered" evidence="1">
    <location>
        <begin position="93"/>
        <end position="133"/>
    </location>
</feature>
<dbReference type="Proteomes" id="UP000075714">
    <property type="component" value="Unassembled WGS sequence"/>
</dbReference>
<dbReference type="EMBL" id="LSYV01000081">
    <property type="protein sequence ID" value="KXZ43803.1"/>
    <property type="molecule type" value="Genomic_DNA"/>
</dbReference>
<dbReference type="OrthoDB" id="539746at2759"/>
<evidence type="ECO:0000313" key="4">
    <source>
        <dbReference type="Proteomes" id="UP000075714"/>
    </source>
</evidence>
<reference evidence="4" key="1">
    <citation type="journal article" date="2016" name="Nat. Commun.">
        <title>The Gonium pectorale genome demonstrates co-option of cell cycle regulation during the evolution of multicellularity.</title>
        <authorList>
            <person name="Hanschen E.R."/>
            <person name="Marriage T.N."/>
            <person name="Ferris P.J."/>
            <person name="Hamaji T."/>
            <person name="Toyoda A."/>
            <person name="Fujiyama A."/>
            <person name="Neme R."/>
            <person name="Noguchi H."/>
            <person name="Minakuchi Y."/>
            <person name="Suzuki M."/>
            <person name="Kawai-Toyooka H."/>
            <person name="Smith D.R."/>
            <person name="Sparks H."/>
            <person name="Anderson J."/>
            <person name="Bakaric R."/>
            <person name="Luria V."/>
            <person name="Karger A."/>
            <person name="Kirschner M.W."/>
            <person name="Durand P.M."/>
            <person name="Michod R.E."/>
            <person name="Nozaki H."/>
            <person name="Olson B.J."/>
        </authorList>
    </citation>
    <scope>NUCLEOTIDE SEQUENCE [LARGE SCALE GENOMIC DNA]</scope>
    <source>
        <strain evidence="4">NIES-2863</strain>
    </source>
</reference>
<feature type="chain" id="PRO_5007561861" description="FAS1 domain-containing protein" evidence="2">
    <location>
        <begin position="23"/>
        <end position="159"/>
    </location>
</feature>
<keyword evidence="4" id="KW-1185">Reference proteome</keyword>
<comment type="caution">
    <text evidence="3">The sequence shown here is derived from an EMBL/GenBank/DDBJ whole genome shotgun (WGS) entry which is preliminary data.</text>
</comment>
<protein>
    <recommendedName>
        <fullName evidence="5">FAS1 domain-containing protein</fullName>
    </recommendedName>
</protein>
<name>A0A150G1U6_GONPE</name>
<sequence length="159" mass="16948">MARRSFLVSLLLVAVCHTGAQQFPVTQLPYNSIQEYINGDTQMSMLLQLAGPSYNTLSQTNLRATVFVPNSDAVLTYLYQQYGVSELADLWSDPGLNQPRASPPPPVVRARPPSPTPPAEPAPNAGKARCGGSELQIVDARSSAARVEEADLALGQVGG</sequence>
<dbReference type="AlphaFoldDB" id="A0A150G1U6"/>
<gene>
    <name evidence="3" type="ORF">GPECTOR_80g163</name>
</gene>
<feature type="signal peptide" evidence="2">
    <location>
        <begin position="1"/>
        <end position="22"/>
    </location>
</feature>
<evidence type="ECO:0000313" key="3">
    <source>
        <dbReference type="EMBL" id="KXZ43803.1"/>
    </source>
</evidence>
<organism evidence="3 4">
    <name type="scientific">Gonium pectorale</name>
    <name type="common">Green alga</name>
    <dbReference type="NCBI Taxonomy" id="33097"/>
    <lineage>
        <taxon>Eukaryota</taxon>
        <taxon>Viridiplantae</taxon>
        <taxon>Chlorophyta</taxon>
        <taxon>core chlorophytes</taxon>
        <taxon>Chlorophyceae</taxon>
        <taxon>CS clade</taxon>
        <taxon>Chlamydomonadales</taxon>
        <taxon>Volvocaceae</taxon>
        <taxon>Gonium</taxon>
    </lineage>
</organism>
<accession>A0A150G1U6</accession>